<dbReference type="InterPro" id="IPR000642">
    <property type="entry name" value="Peptidase_M41"/>
</dbReference>
<evidence type="ECO:0000313" key="3">
    <source>
        <dbReference type="Proteomes" id="UP001276840"/>
    </source>
</evidence>
<dbReference type="Proteomes" id="UP001276840">
    <property type="component" value="Unassembled WGS sequence"/>
</dbReference>
<reference evidence="2 3" key="1">
    <citation type="submission" date="2023-08" db="EMBL/GenBank/DDBJ databases">
        <title>Implementing the SeqCode for naming new Mesorhizobium species isolated from Vachellia karroo root nodules.</title>
        <authorList>
            <person name="Van Lill M."/>
        </authorList>
    </citation>
    <scope>NUCLEOTIDE SEQUENCE [LARGE SCALE GENOMIC DNA]</scope>
    <source>
        <strain evidence="2 3">MSK 1335</strain>
    </source>
</reference>
<organism evidence="2 3">
    <name type="scientific">Mesorhizobium montanum</name>
    <dbReference type="NCBI Taxonomy" id="3072323"/>
    <lineage>
        <taxon>Bacteria</taxon>
        <taxon>Pseudomonadati</taxon>
        <taxon>Pseudomonadota</taxon>
        <taxon>Alphaproteobacteria</taxon>
        <taxon>Hyphomicrobiales</taxon>
        <taxon>Phyllobacteriaceae</taxon>
        <taxon>Mesorhizobium</taxon>
    </lineage>
</organism>
<gene>
    <name evidence="2" type="ORF">RFM68_21145</name>
</gene>
<dbReference type="SUPFAM" id="SSF140990">
    <property type="entry name" value="FtsH protease domain-like"/>
    <property type="match status" value="1"/>
</dbReference>
<comment type="caution">
    <text evidence="2">The sequence shown here is derived from an EMBL/GenBank/DDBJ whole genome shotgun (WGS) entry which is preliminary data.</text>
</comment>
<dbReference type="InterPro" id="IPR037219">
    <property type="entry name" value="Peptidase_M41-like"/>
</dbReference>
<name>A0ABU4ZNQ1_9HYPH</name>
<dbReference type="PANTHER" id="PTHR23076">
    <property type="entry name" value="METALLOPROTEASE M41 FTSH"/>
    <property type="match status" value="1"/>
</dbReference>
<dbReference type="Pfam" id="PF01434">
    <property type="entry name" value="Peptidase_M41"/>
    <property type="match status" value="1"/>
</dbReference>
<accession>A0ABU4ZNQ1</accession>
<evidence type="ECO:0000313" key="2">
    <source>
        <dbReference type="EMBL" id="MDX8527011.1"/>
    </source>
</evidence>
<dbReference type="PANTHER" id="PTHR23076:SF97">
    <property type="entry name" value="ATP-DEPENDENT ZINC METALLOPROTEASE YME1L1"/>
    <property type="match status" value="1"/>
</dbReference>
<keyword evidence="3" id="KW-1185">Reference proteome</keyword>
<proteinExistence type="predicted"/>
<protein>
    <recommendedName>
        <fullName evidence="1">Peptidase M41 domain-containing protein</fullName>
    </recommendedName>
</protein>
<feature type="domain" description="Peptidase M41" evidence="1">
    <location>
        <begin position="2"/>
        <end position="166"/>
    </location>
</feature>
<dbReference type="Gene3D" id="1.20.58.760">
    <property type="entry name" value="Peptidase M41"/>
    <property type="match status" value="1"/>
</dbReference>
<dbReference type="EMBL" id="JAVIJF010000015">
    <property type="protein sequence ID" value="MDX8527011.1"/>
    <property type="molecule type" value="Genomic_DNA"/>
</dbReference>
<evidence type="ECO:0000259" key="1">
    <source>
        <dbReference type="Pfam" id="PF01434"/>
    </source>
</evidence>
<sequence>MAIHEAGHAVAHLHFGLSSITAITIDGPSGGYIEGETDHIDILTEDRVAAVLVIKLAGRAAEEEFLGSVSAGSGGSSESDLAKSTELALAMETALGFSTETPLLYRHTEERTALLTHHSRLADRVNARLENAYRQARDLVRSNRDAVQLIVEALLRYGTLEGQQLEPVLATVRDQIPAGCPR</sequence>
<dbReference type="RefSeq" id="WP_320234945.1">
    <property type="nucleotide sequence ID" value="NZ_JAVIJF010000015.1"/>
</dbReference>